<dbReference type="InterPro" id="IPR003593">
    <property type="entry name" value="AAA+_ATPase"/>
</dbReference>
<evidence type="ECO:0000259" key="11">
    <source>
        <dbReference type="PROSITE" id="PS51712"/>
    </source>
</evidence>
<evidence type="ECO:0000256" key="8">
    <source>
        <dbReference type="HAMAP-Rule" id="MF_00195"/>
    </source>
</evidence>
<keyword evidence="13" id="KW-1185">Reference proteome</keyword>
<dbReference type="InterPro" id="IPR027417">
    <property type="entry name" value="P-loop_NTPase"/>
</dbReference>
<dbReference type="InterPro" id="IPR006073">
    <property type="entry name" value="GTP-bd"/>
</dbReference>
<organism evidence="12 13">
    <name type="scientific">Prosthecobacter fusiformis</name>
    <dbReference type="NCBI Taxonomy" id="48464"/>
    <lineage>
        <taxon>Bacteria</taxon>
        <taxon>Pseudomonadati</taxon>
        <taxon>Verrucomicrobiota</taxon>
        <taxon>Verrucomicrobiia</taxon>
        <taxon>Verrucomicrobiales</taxon>
        <taxon>Verrucomicrobiaceae</taxon>
        <taxon>Prosthecobacter</taxon>
    </lineage>
</organism>
<accession>A0A4R7S331</accession>
<comment type="function">
    <text evidence="8 10">GTPase that plays an essential role in the late steps of ribosome biogenesis.</text>
</comment>
<dbReference type="InterPro" id="IPR031166">
    <property type="entry name" value="G_ENGA"/>
</dbReference>
<evidence type="ECO:0000256" key="5">
    <source>
        <dbReference type="ARBA" id="ARBA00022741"/>
    </source>
</evidence>
<dbReference type="InterPro" id="IPR005225">
    <property type="entry name" value="Small_GTP-bd"/>
</dbReference>
<dbReference type="Gene3D" id="3.40.50.300">
    <property type="entry name" value="P-loop containing nucleotide triphosphate hydrolases"/>
    <property type="match status" value="2"/>
</dbReference>
<evidence type="ECO:0000256" key="9">
    <source>
        <dbReference type="PROSITE-ProRule" id="PRU01049"/>
    </source>
</evidence>
<dbReference type="RefSeq" id="WP_133793930.1">
    <property type="nucleotide sequence ID" value="NZ_SOCA01000002.1"/>
</dbReference>
<name>A0A4R7S331_9BACT</name>
<feature type="binding site" evidence="8">
    <location>
        <begin position="301"/>
        <end position="304"/>
    </location>
    <ligand>
        <name>GTP</name>
        <dbReference type="ChEBI" id="CHEBI:37565"/>
        <label>2</label>
    </ligand>
</feature>
<evidence type="ECO:0000256" key="4">
    <source>
        <dbReference type="ARBA" id="ARBA00022737"/>
    </source>
</evidence>
<reference evidence="12 13" key="1">
    <citation type="submission" date="2019-03" db="EMBL/GenBank/DDBJ databases">
        <title>Genomic Encyclopedia of Archaeal and Bacterial Type Strains, Phase II (KMG-II): from individual species to whole genera.</title>
        <authorList>
            <person name="Goeker M."/>
        </authorList>
    </citation>
    <scope>NUCLEOTIDE SEQUENCE [LARGE SCALE GENOMIC DNA]</scope>
    <source>
        <strain evidence="12 13">ATCC 25309</strain>
    </source>
</reference>
<dbReference type="Pfam" id="PF01926">
    <property type="entry name" value="MMR_HSR1"/>
    <property type="match status" value="2"/>
</dbReference>
<dbReference type="PRINTS" id="PR00449">
    <property type="entry name" value="RASTRNSFRMNG"/>
</dbReference>
<dbReference type="CDD" id="cd01895">
    <property type="entry name" value="EngA2"/>
    <property type="match status" value="1"/>
</dbReference>
<dbReference type="GO" id="GO:0043022">
    <property type="term" value="F:ribosome binding"/>
    <property type="evidence" value="ECO:0007669"/>
    <property type="project" value="TreeGrafter"/>
</dbReference>
<comment type="similarity">
    <text evidence="1 8 9 10">Belongs to the TRAFAC class TrmE-Era-EngA-EngB-Septin-like GTPase superfamily. EngA (Der) GTPase family.</text>
</comment>
<evidence type="ECO:0000313" key="12">
    <source>
        <dbReference type="EMBL" id="TDU72810.1"/>
    </source>
</evidence>
<feature type="binding site" evidence="8">
    <location>
        <begin position="189"/>
        <end position="196"/>
    </location>
    <ligand>
        <name>GTP</name>
        <dbReference type="ChEBI" id="CHEBI:37565"/>
        <label>2</label>
    </ligand>
</feature>
<dbReference type="Proteomes" id="UP000295662">
    <property type="component" value="Unassembled WGS sequence"/>
</dbReference>
<feature type="binding site" evidence="8">
    <location>
        <begin position="119"/>
        <end position="122"/>
    </location>
    <ligand>
        <name>GTP</name>
        <dbReference type="ChEBI" id="CHEBI:37565"/>
        <label>1</label>
    </ligand>
</feature>
<sequence length="460" mass="50978">MRKTVAIVGRPNVGKSALFNRLAGMNISIVHDLAGVTRDRITAECRRGPQVFNIMDTGGIGANTEDILTEQVQVEAAIALDVADLLLFVVDVTAGITPIDQSLAQMLRKTNKHVILVANKSDSDKRRLGSGEFSKIGFGNAAEVSAVHGYGIDDLVDSIVDKLELTEEETEEARDERLSARPLKLAIVGRPNAGKSSLVNAVFGQERAIVSDIPGTTRDSLDVHCTYNGKHYQLIDTAGIRKQAKVEDAVEIFSIQRSYAAIKRADLCLLVIDCATGAKMQDRKIAQMIVEERKPCILVMNKFDLFHPHAQQKDRLEELAETMRREFFFLSYAPLVATSAKNNENVGKLFVQIEKVRKGAQGRIGTGVLNRLMHETIENTPGPLGRSPQTFKLLYVTQVNETEDVSIPVPHFVMFANRAAKMTDGYLRFLESVIRKEWPAPGVPFRMSVRGKQPKDKKKR</sequence>
<keyword evidence="3 8" id="KW-0690">Ribosome biogenesis</keyword>
<dbReference type="NCBIfam" id="TIGR00231">
    <property type="entry name" value="small_GTP"/>
    <property type="match status" value="2"/>
</dbReference>
<proteinExistence type="inferred from homology"/>
<feature type="binding site" evidence="8">
    <location>
        <begin position="9"/>
        <end position="16"/>
    </location>
    <ligand>
        <name>GTP</name>
        <dbReference type="ChEBI" id="CHEBI:37565"/>
        <label>1</label>
    </ligand>
</feature>
<dbReference type="SMART" id="SM00173">
    <property type="entry name" value="RAS"/>
    <property type="match status" value="1"/>
</dbReference>
<dbReference type="PIRSF" id="PIRSF006485">
    <property type="entry name" value="GTP-binding_EngA"/>
    <property type="match status" value="1"/>
</dbReference>
<dbReference type="GO" id="GO:0042254">
    <property type="term" value="P:ribosome biogenesis"/>
    <property type="evidence" value="ECO:0007669"/>
    <property type="project" value="UniProtKB-KW"/>
</dbReference>
<dbReference type="EMBL" id="SOCA01000002">
    <property type="protein sequence ID" value="TDU72810.1"/>
    <property type="molecule type" value="Genomic_DNA"/>
</dbReference>
<dbReference type="GO" id="GO:0005525">
    <property type="term" value="F:GTP binding"/>
    <property type="evidence" value="ECO:0007669"/>
    <property type="project" value="UniProtKB-UniRule"/>
</dbReference>
<keyword evidence="6 8" id="KW-0342">GTP-binding</keyword>
<dbReference type="Pfam" id="PF14714">
    <property type="entry name" value="KH_dom-like"/>
    <property type="match status" value="1"/>
</dbReference>
<dbReference type="InterPro" id="IPR016484">
    <property type="entry name" value="GTPase_Der"/>
</dbReference>
<evidence type="ECO:0000256" key="7">
    <source>
        <dbReference type="ARBA" id="ARBA00032345"/>
    </source>
</evidence>
<dbReference type="AlphaFoldDB" id="A0A4R7S331"/>
<protein>
    <recommendedName>
        <fullName evidence="2 8">GTPase Der</fullName>
    </recommendedName>
    <alternativeName>
        <fullName evidence="7 8">GTP-binding protein EngA</fullName>
    </alternativeName>
</protein>
<evidence type="ECO:0000256" key="6">
    <source>
        <dbReference type="ARBA" id="ARBA00023134"/>
    </source>
</evidence>
<keyword evidence="5 8" id="KW-0547">Nucleotide-binding</keyword>
<comment type="subunit">
    <text evidence="8">Associates with the 50S ribosomal subunit.</text>
</comment>
<feature type="binding site" evidence="8">
    <location>
        <begin position="236"/>
        <end position="240"/>
    </location>
    <ligand>
        <name>GTP</name>
        <dbReference type="ChEBI" id="CHEBI:37565"/>
        <label>2</label>
    </ligand>
</feature>
<dbReference type="OrthoDB" id="9805918at2"/>
<evidence type="ECO:0000256" key="1">
    <source>
        <dbReference type="ARBA" id="ARBA00008279"/>
    </source>
</evidence>
<dbReference type="NCBIfam" id="TIGR03594">
    <property type="entry name" value="GTPase_EngA"/>
    <property type="match status" value="1"/>
</dbReference>
<dbReference type="PANTHER" id="PTHR43834">
    <property type="entry name" value="GTPASE DER"/>
    <property type="match status" value="1"/>
</dbReference>
<dbReference type="CDD" id="cd01894">
    <property type="entry name" value="EngA1"/>
    <property type="match status" value="1"/>
</dbReference>
<dbReference type="InterPro" id="IPR032859">
    <property type="entry name" value="KH_dom-like"/>
</dbReference>
<evidence type="ECO:0000256" key="10">
    <source>
        <dbReference type="RuleBase" id="RU004481"/>
    </source>
</evidence>
<dbReference type="PANTHER" id="PTHR43834:SF6">
    <property type="entry name" value="GTPASE DER"/>
    <property type="match status" value="1"/>
</dbReference>
<evidence type="ECO:0000256" key="2">
    <source>
        <dbReference type="ARBA" id="ARBA00020953"/>
    </source>
</evidence>
<feature type="binding site" evidence="8">
    <location>
        <begin position="56"/>
        <end position="60"/>
    </location>
    <ligand>
        <name>GTP</name>
        <dbReference type="ChEBI" id="CHEBI:37565"/>
        <label>1</label>
    </ligand>
</feature>
<dbReference type="FunFam" id="3.40.50.300:FF:000040">
    <property type="entry name" value="GTPase Der"/>
    <property type="match status" value="1"/>
</dbReference>
<feature type="domain" description="EngA-type G" evidence="11">
    <location>
        <begin position="3"/>
        <end position="167"/>
    </location>
</feature>
<dbReference type="SUPFAM" id="SSF52540">
    <property type="entry name" value="P-loop containing nucleoside triphosphate hydrolases"/>
    <property type="match status" value="2"/>
</dbReference>
<keyword evidence="4 10" id="KW-0677">Repeat</keyword>
<gene>
    <name evidence="8" type="primary">der</name>
    <name evidence="12" type="ORF">EI77_01275</name>
</gene>
<comment type="caution">
    <text evidence="12">The sequence shown here is derived from an EMBL/GenBank/DDBJ whole genome shotgun (WGS) entry which is preliminary data.</text>
</comment>
<evidence type="ECO:0000256" key="3">
    <source>
        <dbReference type="ARBA" id="ARBA00022517"/>
    </source>
</evidence>
<feature type="domain" description="EngA-type G" evidence="11">
    <location>
        <begin position="183"/>
        <end position="361"/>
    </location>
</feature>
<dbReference type="Gene3D" id="3.30.300.20">
    <property type="match status" value="1"/>
</dbReference>
<dbReference type="HAMAP" id="MF_00195">
    <property type="entry name" value="GTPase_Der"/>
    <property type="match status" value="1"/>
</dbReference>
<dbReference type="SMART" id="SM00382">
    <property type="entry name" value="AAA"/>
    <property type="match status" value="2"/>
</dbReference>
<dbReference type="InterPro" id="IPR015946">
    <property type="entry name" value="KH_dom-like_a/b"/>
</dbReference>
<evidence type="ECO:0000313" key="13">
    <source>
        <dbReference type="Proteomes" id="UP000295662"/>
    </source>
</evidence>
<dbReference type="PROSITE" id="PS51712">
    <property type="entry name" value="G_ENGA"/>
    <property type="match status" value="2"/>
</dbReference>